<dbReference type="PANTHER" id="PTHR37531">
    <property type="entry name" value="HEME EXPORTER PROTEIN D"/>
    <property type="match status" value="1"/>
</dbReference>
<keyword evidence="8 12" id="KW-0812">Transmembrane</keyword>
<dbReference type="GO" id="GO:0017004">
    <property type="term" value="P:cytochrome complex assembly"/>
    <property type="evidence" value="ECO:0007669"/>
    <property type="project" value="UniProtKB-KW"/>
</dbReference>
<comment type="subcellular location">
    <subcellularLocation>
        <location evidence="2 12">Cell inner membrane</location>
        <topology evidence="2 12">Single-pass membrane protein</topology>
    </subcellularLocation>
</comment>
<evidence type="ECO:0000256" key="6">
    <source>
        <dbReference type="ARBA" id="ARBA00022475"/>
    </source>
</evidence>
<feature type="transmembrane region" description="Helical" evidence="12">
    <location>
        <begin position="20"/>
        <end position="41"/>
    </location>
</feature>
<evidence type="ECO:0000256" key="12">
    <source>
        <dbReference type="RuleBase" id="RU363101"/>
    </source>
</evidence>
<evidence type="ECO:0000313" key="13">
    <source>
        <dbReference type="EMBL" id="CUB03043.1"/>
    </source>
</evidence>
<evidence type="ECO:0000256" key="1">
    <source>
        <dbReference type="ARBA" id="ARBA00002442"/>
    </source>
</evidence>
<dbReference type="Pfam" id="PF04995">
    <property type="entry name" value="CcmD"/>
    <property type="match status" value="1"/>
</dbReference>
<evidence type="ECO:0000256" key="5">
    <source>
        <dbReference type="ARBA" id="ARBA00022448"/>
    </source>
</evidence>
<sequence length="58" mass="6767">MAFESIPEFLKMGTHGIYVWSTYGISLIALVGLFVSTRVSNCKLRKQLKKRYQREQSR</sequence>
<protein>
    <recommendedName>
        <fullName evidence="4 12">Heme exporter protein D</fullName>
    </recommendedName>
</protein>
<proteinExistence type="inferred from homology"/>
<keyword evidence="14" id="KW-1185">Reference proteome</keyword>
<dbReference type="STRING" id="1137284.GCA_001418205_00887"/>
<name>A0A0K6IIW7_9GAMM</name>
<dbReference type="GO" id="GO:0015886">
    <property type="term" value="P:heme transport"/>
    <property type="evidence" value="ECO:0007669"/>
    <property type="project" value="InterPro"/>
</dbReference>
<gene>
    <name evidence="13" type="ORF">Ga0061065_102382</name>
</gene>
<keyword evidence="11 12" id="KW-0472">Membrane</keyword>
<comment type="function">
    <text evidence="1 12">Required for the export of heme to the periplasm for the biogenesis of c-type cytochromes.</text>
</comment>
<reference evidence="14" key="1">
    <citation type="submission" date="2015-08" db="EMBL/GenBank/DDBJ databases">
        <authorList>
            <person name="Varghese N."/>
        </authorList>
    </citation>
    <scope>NUCLEOTIDE SEQUENCE [LARGE SCALE GENOMIC DNA]</scope>
    <source>
        <strain evidence="14">JCM 18476</strain>
    </source>
</reference>
<dbReference type="NCBIfam" id="TIGR03141">
    <property type="entry name" value="cytochro_ccmD"/>
    <property type="match status" value="1"/>
</dbReference>
<dbReference type="RefSeq" id="WP_055462006.1">
    <property type="nucleotide sequence ID" value="NZ_CYHG01000002.1"/>
</dbReference>
<comment type="similarity">
    <text evidence="3 12">Belongs to the CcmD/CycX/HelD family.</text>
</comment>
<keyword evidence="9 12" id="KW-0201">Cytochrome c-type biogenesis</keyword>
<keyword evidence="7 12" id="KW-0997">Cell inner membrane</keyword>
<evidence type="ECO:0000256" key="7">
    <source>
        <dbReference type="ARBA" id="ARBA00022519"/>
    </source>
</evidence>
<dbReference type="EMBL" id="CYHG01000002">
    <property type="protein sequence ID" value="CUB03043.1"/>
    <property type="molecule type" value="Genomic_DNA"/>
</dbReference>
<dbReference type="GO" id="GO:0005886">
    <property type="term" value="C:plasma membrane"/>
    <property type="evidence" value="ECO:0007669"/>
    <property type="project" value="UniProtKB-SubCell"/>
</dbReference>
<organism evidence="13 14">
    <name type="scientific">Marinomonas fungiae</name>
    <dbReference type="NCBI Taxonomy" id="1137284"/>
    <lineage>
        <taxon>Bacteria</taxon>
        <taxon>Pseudomonadati</taxon>
        <taxon>Pseudomonadota</taxon>
        <taxon>Gammaproteobacteria</taxon>
        <taxon>Oceanospirillales</taxon>
        <taxon>Oceanospirillaceae</taxon>
        <taxon>Marinomonas</taxon>
    </lineage>
</organism>
<evidence type="ECO:0000313" key="14">
    <source>
        <dbReference type="Proteomes" id="UP000182769"/>
    </source>
</evidence>
<keyword evidence="10 12" id="KW-1133">Transmembrane helix</keyword>
<evidence type="ECO:0000256" key="10">
    <source>
        <dbReference type="ARBA" id="ARBA00022989"/>
    </source>
</evidence>
<evidence type="ECO:0000256" key="11">
    <source>
        <dbReference type="ARBA" id="ARBA00023136"/>
    </source>
</evidence>
<evidence type="ECO:0000256" key="2">
    <source>
        <dbReference type="ARBA" id="ARBA00004377"/>
    </source>
</evidence>
<evidence type="ECO:0000256" key="8">
    <source>
        <dbReference type="ARBA" id="ARBA00022692"/>
    </source>
</evidence>
<dbReference type="InterPro" id="IPR052075">
    <property type="entry name" value="Heme_exporter_D"/>
</dbReference>
<dbReference type="InterPro" id="IPR007078">
    <property type="entry name" value="Haem_export_protD_CcmD"/>
</dbReference>
<evidence type="ECO:0000256" key="9">
    <source>
        <dbReference type="ARBA" id="ARBA00022748"/>
    </source>
</evidence>
<dbReference type="OrthoDB" id="9815607at2"/>
<dbReference type="Proteomes" id="UP000182769">
    <property type="component" value="Unassembled WGS sequence"/>
</dbReference>
<evidence type="ECO:0000256" key="4">
    <source>
        <dbReference type="ARBA" id="ARBA00016461"/>
    </source>
</evidence>
<dbReference type="GO" id="GO:1903607">
    <property type="term" value="P:cytochrome c biosynthetic process"/>
    <property type="evidence" value="ECO:0007669"/>
    <property type="project" value="TreeGrafter"/>
</dbReference>
<keyword evidence="6 12" id="KW-1003">Cell membrane</keyword>
<keyword evidence="5 12" id="KW-0813">Transport</keyword>
<accession>A0A0K6IIW7</accession>
<dbReference type="PANTHER" id="PTHR37531:SF1">
    <property type="entry name" value="HEME EXPORTER PROTEIN D"/>
    <property type="match status" value="1"/>
</dbReference>
<dbReference type="AlphaFoldDB" id="A0A0K6IIW7"/>
<evidence type="ECO:0000256" key="3">
    <source>
        <dbReference type="ARBA" id="ARBA00008741"/>
    </source>
</evidence>